<name>A0ABY4E074_9NEIS</name>
<accession>A0ABY4E074</accession>
<organism evidence="3 4">
    <name type="scientific">Vitreoscilla massiliensis</name>
    <dbReference type="NCBI Taxonomy" id="1689272"/>
    <lineage>
        <taxon>Bacteria</taxon>
        <taxon>Pseudomonadati</taxon>
        <taxon>Pseudomonadota</taxon>
        <taxon>Betaproteobacteria</taxon>
        <taxon>Neisseriales</taxon>
        <taxon>Neisseriaceae</taxon>
        <taxon>Vitreoscilla</taxon>
    </lineage>
</organism>
<evidence type="ECO:0000313" key="3">
    <source>
        <dbReference type="EMBL" id="UOO89140.1"/>
    </source>
</evidence>
<reference evidence="3 4" key="1">
    <citation type="journal article" date="2022" name="Res Sq">
        <title>Evolution of multicellular longitudinally dividing oral cavity symbionts (Neisseriaceae).</title>
        <authorList>
            <person name="Nyongesa S."/>
            <person name="Weber P."/>
            <person name="Bernet E."/>
            <person name="Pullido F."/>
            <person name="Nieckarz M."/>
            <person name="Delaby M."/>
            <person name="Nieves C."/>
            <person name="Viehboeck T."/>
            <person name="Krause N."/>
            <person name="Rivera-Millot A."/>
            <person name="Nakamura A."/>
            <person name="Vischer N."/>
            <person name="VanNieuwenhze M."/>
            <person name="Brun Y."/>
            <person name="Cava F."/>
            <person name="Bulgheresi S."/>
            <person name="Veyrier F."/>
        </authorList>
    </citation>
    <scope>NUCLEOTIDE SEQUENCE [LARGE SCALE GENOMIC DNA]</scope>
    <source>
        <strain evidence="3 4">SN4</strain>
    </source>
</reference>
<protein>
    <submittedName>
        <fullName evidence="3">Tail assembly protein</fullName>
    </submittedName>
</protein>
<sequence length="249" mass="26858">MITVNFYGDLSKFGRRFSLYAATPAEALRALMLQIDGLRDHIAAGMYQVRFQKQDMNEASLKDDMNQTGGGVLHIVPRVTGAGKWGQVIAGAVLIVAGYFITGLSYGWAAPVGGFMVKMGFAMVVGGVAQLLTKTPNMDANQDRGEKASRNTSFSNVDNTVAQGSPVPLLYGTGYVGSRVISQGIESRRVDTQNDPVMVDPEAVDVSLDIQKVFIQGQAAKAPNGVYYNTDFTDDSVIARNYNAKLMKV</sequence>
<keyword evidence="2" id="KW-1133">Transmembrane helix</keyword>
<keyword evidence="4" id="KW-1185">Reference proteome</keyword>
<feature type="region of interest" description="Disordered" evidence="1">
    <location>
        <begin position="136"/>
        <end position="159"/>
    </location>
</feature>
<dbReference type="Proteomes" id="UP000832011">
    <property type="component" value="Chromosome"/>
</dbReference>
<evidence type="ECO:0000313" key="4">
    <source>
        <dbReference type="Proteomes" id="UP000832011"/>
    </source>
</evidence>
<evidence type="ECO:0000256" key="1">
    <source>
        <dbReference type="SAM" id="MobiDB-lite"/>
    </source>
</evidence>
<keyword evidence="2" id="KW-0812">Transmembrane</keyword>
<gene>
    <name evidence="3" type="ORF">LVJ82_17115</name>
</gene>
<proteinExistence type="predicted"/>
<feature type="transmembrane region" description="Helical" evidence="2">
    <location>
        <begin position="88"/>
        <end position="109"/>
    </location>
</feature>
<dbReference type="RefSeq" id="WP_244796740.1">
    <property type="nucleotide sequence ID" value="NZ_CP091511.1"/>
</dbReference>
<keyword evidence="2" id="KW-0472">Membrane</keyword>
<evidence type="ECO:0000256" key="2">
    <source>
        <dbReference type="SAM" id="Phobius"/>
    </source>
</evidence>
<dbReference type="EMBL" id="CP091511">
    <property type="protein sequence ID" value="UOO89140.1"/>
    <property type="molecule type" value="Genomic_DNA"/>
</dbReference>
<feature type="compositionally biased region" description="Polar residues" evidence="1">
    <location>
        <begin position="150"/>
        <end position="159"/>
    </location>
</feature>